<dbReference type="EMBL" id="MJFZ01000461">
    <property type="protein sequence ID" value="RAW28905.1"/>
    <property type="molecule type" value="Genomic_DNA"/>
</dbReference>
<sequence length="254" mass="28549">MRETLRCCRALLSEWRLQPTDWPRVIKIVQMVLNHTPSPSLGGVAPITAMTGLQAMSPSDHFAVPGPIKSTTLEMLTTAQRKHVALLQTALEAMHKQTEQVNAAVRASGRKSKKNEHTRSKLRAKWCGPAQVTATVSNWIFEIQNMITGQRKEAHASRLKLYTDASLNINEDLLLHVAHNSEGHVVDSLLKARYNMNEKHHEIKVHWRGLDEIEDSWEPAVTLLQDVPVVVKAFVRKHIKLAPVKALVKELGIK</sequence>
<dbReference type="Pfam" id="PF00385">
    <property type="entry name" value="Chromo"/>
    <property type="match status" value="1"/>
</dbReference>
<dbReference type="Gene3D" id="2.40.50.40">
    <property type="match status" value="1"/>
</dbReference>
<gene>
    <name evidence="2" type="ORF">PC110_g14723</name>
</gene>
<dbReference type="InterPro" id="IPR016197">
    <property type="entry name" value="Chromo-like_dom_sf"/>
</dbReference>
<reference evidence="2 3" key="1">
    <citation type="submission" date="2018-01" db="EMBL/GenBank/DDBJ databases">
        <title>Draft genome of the strawberry crown rot pathogen Phytophthora cactorum.</title>
        <authorList>
            <person name="Armitage A.D."/>
            <person name="Lysoe E."/>
            <person name="Nellist C.F."/>
            <person name="Harrison R.J."/>
            <person name="Brurberg M.B."/>
        </authorList>
    </citation>
    <scope>NUCLEOTIDE SEQUENCE [LARGE SCALE GENOMIC DNA]</scope>
    <source>
        <strain evidence="2 3">10300</strain>
    </source>
</reference>
<feature type="domain" description="Chromo" evidence="1">
    <location>
        <begin position="184"/>
        <end position="238"/>
    </location>
</feature>
<dbReference type="SMART" id="SM00298">
    <property type="entry name" value="CHROMO"/>
    <property type="match status" value="1"/>
</dbReference>
<protein>
    <recommendedName>
        <fullName evidence="1">Chromo domain-containing protein</fullName>
    </recommendedName>
</protein>
<dbReference type="Proteomes" id="UP000251314">
    <property type="component" value="Unassembled WGS sequence"/>
</dbReference>
<dbReference type="SUPFAM" id="SSF54160">
    <property type="entry name" value="Chromo domain-like"/>
    <property type="match status" value="1"/>
</dbReference>
<accession>A0A329RWF4</accession>
<dbReference type="InterPro" id="IPR000953">
    <property type="entry name" value="Chromo/chromo_shadow_dom"/>
</dbReference>
<dbReference type="AlphaFoldDB" id="A0A329RWF4"/>
<name>A0A329RWF4_9STRA</name>
<keyword evidence="3" id="KW-1185">Reference proteome</keyword>
<proteinExistence type="predicted"/>
<dbReference type="OrthoDB" id="78677at2759"/>
<dbReference type="InterPro" id="IPR023780">
    <property type="entry name" value="Chromo_domain"/>
</dbReference>
<evidence type="ECO:0000259" key="1">
    <source>
        <dbReference type="PROSITE" id="PS50013"/>
    </source>
</evidence>
<dbReference type="PROSITE" id="PS50013">
    <property type="entry name" value="CHROMO_2"/>
    <property type="match status" value="1"/>
</dbReference>
<evidence type="ECO:0000313" key="3">
    <source>
        <dbReference type="Proteomes" id="UP000251314"/>
    </source>
</evidence>
<organism evidence="2 3">
    <name type="scientific">Phytophthora cactorum</name>
    <dbReference type="NCBI Taxonomy" id="29920"/>
    <lineage>
        <taxon>Eukaryota</taxon>
        <taxon>Sar</taxon>
        <taxon>Stramenopiles</taxon>
        <taxon>Oomycota</taxon>
        <taxon>Peronosporomycetes</taxon>
        <taxon>Peronosporales</taxon>
        <taxon>Peronosporaceae</taxon>
        <taxon>Phytophthora</taxon>
    </lineage>
</organism>
<evidence type="ECO:0000313" key="2">
    <source>
        <dbReference type="EMBL" id="RAW28905.1"/>
    </source>
</evidence>
<comment type="caution">
    <text evidence="2">The sequence shown here is derived from an EMBL/GenBank/DDBJ whole genome shotgun (WGS) entry which is preliminary data.</text>
</comment>
<dbReference type="VEuPathDB" id="FungiDB:PC110_g14723"/>